<dbReference type="GO" id="GO:0005886">
    <property type="term" value="C:plasma membrane"/>
    <property type="evidence" value="ECO:0007669"/>
    <property type="project" value="TreeGrafter"/>
</dbReference>
<evidence type="ECO:0000256" key="4">
    <source>
        <dbReference type="ARBA" id="ARBA00023136"/>
    </source>
</evidence>
<gene>
    <name evidence="6" type="ORF">DFH08DRAFT_1024237</name>
</gene>
<evidence type="ECO:0000256" key="1">
    <source>
        <dbReference type="ARBA" id="ARBA00004141"/>
    </source>
</evidence>
<keyword evidence="4 5" id="KW-0472">Membrane</keyword>
<feature type="transmembrane region" description="Helical" evidence="5">
    <location>
        <begin position="354"/>
        <end position="373"/>
    </location>
</feature>
<feature type="transmembrane region" description="Helical" evidence="5">
    <location>
        <begin position="404"/>
        <end position="427"/>
    </location>
</feature>
<evidence type="ECO:0000256" key="5">
    <source>
        <dbReference type="SAM" id="Phobius"/>
    </source>
</evidence>
<dbReference type="PANTHER" id="PTHR23501">
    <property type="entry name" value="MAJOR FACILITATOR SUPERFAMILY"/>
    <property type="match status" value="1"/>
</dbReference>
<dbReference type="EMBL" id="JARIHO010000004">
    <property type="protein sequence ID" value="KAJ7362276.1"/>
    <property type="molecule type" value="Genomic_DNA"/>
</dbReference>
<reference evidence="6" key="1">
    <citation type="submission" date="2023-03" db="EMBL/GenBank/DDBJ databases">
        <title>Massive genome expansion in bonnet fungi (Mycena s.s.) driven by repeated elements and novel gene families across ecological guilds.</title>
        <authorList>
            <consortium name="Lawrence Berkeley National Laboratory"/>
            <person name="Harder C.B."/>
            <person name="Miyauchi S."/>
            <person name="Viragh M."/>
            <person name="Kuo A."/>
            <person name="Thoen E."/>
            <person name="Andreopoulos B."/>
            <person name="Lu D."/>
            <person name="Skrede I."/>
            <person name="Drula E."/>
            <person name="Henrissat B."/>
            <person name="Morin E."/>
            <person name="Kohler A."/>
            <person name="Barry K."/>
            <person name="LaButti K."/>
            <person name="Morin E."/>
            <person name="Salamov A."/>
            <person name="Lipzen A."/>
            <person name="Mereny Z."/>
            <person name="Hegedus B."/>
            <person name="Baldrian P."/>
            <person name="Stursova M."/>
            <person name="Weitz H."/>
            <person name="Taylor A."/>
            <person name="Grigoriev I.V."/>
            <person name="Nagy L.G."/>
            <person name="Martin F."/>
            <person name="Kauserud H."/>
        </authorList>
    </citation>
    <scope>NUCLEOTIDE SEQUENCE</scope>
    <source>
        <strain evidence="6">CBHHK002</strain>
    </source>
</reference>
<protein>
    <submittedName>
        <fullName evidence="6">Uncharacterized protein</fullName>
    </submittedName>
</protein>
<dbReference type="InterPro" id="IPR036259">
    <property type="entry name" value="MFS_trans_sf"/>
</dbReference>
<feature type="transmembrane region" description="Helical" evidence="5">
    <location>
        <begin position="64"/>
        <end position="83"/>
    </location>
</feature>
<dbReference type="GO" id="GO:0022857">
    <property type="term" value="F:transmembrane transporter activity"/>
    <property type="evidence" value="ECO:0007669"/>
    <property type="project" value="TreeGrafter"/>
</dbReference>
<evidence type="ECO:0000256" key="3">
    <source>
        <dbReference type="ARBA" id="ARBA00022989"/>
    </source>
</evidence>
<organism evidence="6 7">
    <name type="scientific">Mycena albidolilacea</name>
    <dbReference type="NCBI Taxonomy" id="1033008"/>
    <lineage>
        <taxon>Eukaryota</taxon>
        <taxon>Fungi</taxon>
        <taxon>Dikarya</taxon>
        <taxon>Basidiomycota</taxon>
        <taxon>Agaricomycotina</taxon>
        <taxon>Agaricomycetes</taxon>
        <taxon>Agaricomycetidae</taxon>
        <taxon>Agaricales</taxon>
        <taxon>Marasmiineae</taxon>
        <taxon>Mycenaceae</taxon>
        <taxon>Mycena</taxon>
    </lineage>
</organism>
<feature type="transmembrane region" description="Helical" evidence="5">
    <location>
        <begin position="27"/>
        <end position="44"/>
    </location>
</feature>
<feature type="transmembrane region" description="Helical" evidence="5">
    <location>
        <begin position="187"/>
        <end position="209"/>
    </location>
</feature>
<feature type="transmembrane region" description="Helical" evidence="5">
    <location>
        <begin position="95"/>
        <end position="116"/>
    </location>
</feature>
<name>A0AAD7F089_9AGAR</name>
<accession>A0AAD7F089</accession>
<comment type="subcellular location">
    <subcellularLocation>
        <location evidence="1">Membrane</location>
        <topology evidence="1">Multi-pass membrane protein</topology>
    </subcellularLocation>
</comment>
<feature type="transmembrane region" description="Helical" evidence="5">
    <location>
        <begin position="305"/>
        <end position="322"/>
    </location>
</feature>
<feature type="transmembrane region" description="Helical" evidence="5">
    <location>
        <begin position="122"/>
        <end position="142"/>
    </location>
</feature>
<keyword evidence="2 5" id="KW-0812">Transmembrane</keyword>
<proteinExistence type="predicted"/>
<evidence type="ECO:0000313" key="7">
    <source>
        <dbReference type="Proteomes" id="UP001218218"/>
    </source>
</evidence>
<keyword evidence="3 5" id="KW-1133">Transmembrane helix</keyword>
<dbReference type="PANTHER" id="PTHR23501:SF58">
    <property type="entry name" value="LOW AFFINITY HEME TRANSPORTER STR3"/>
    <property type="match status" value="1"/>
</dbReference>
<feature type="transmembrane region" description="Helical" evidence="5">
    <location>
        <begin position="380"/>
        <end position="398"/>
    </location>
</feature>
<comment type="caution">
    <text evidence="6">The sequence shown here is derived from an EMBL/GenBank/DDBJ whole genome shotgun (WGS) entry which is preliminary data.</text>
</comment>
<feature type="transmembrane region" description="Helical" evidence="5">
    <location>
        <begin position="274"/>
        <end position="293"/>
    </location>
</feature>
<dbReference type="SUPFAM" id="SSF103473">
    <property type="entry name" value="MFS general substrate transporter"/>
    <property type="match status" value="2"/>
</dbReference>
<evidence type="ECO:0000256" key="2">
    <source>
        <dbReference type="ARBA" id="ARBA00022692"/>
    </source>
</evidence>
<dbReference type="Gene3D" id="1.20.1250.20">
    <property type="entry name" value="MFS general substrate transporter like domains"/>
    <property type="match status" value="1"/>
</dbReference>
<dbReference type="AlphaFoldDB" id="A0AAD7F089"/>
<keyword evidence="7" id="KW-1185">Reference proteome</keyword>
<sequence>MHTNPTLHQDDNVTCIESLYLVFSKGWKLWMLSLAILAFVYHLSSRTTYTYEIYAALSFASHPLIGTISVIVGIMYTIAPPFIAKIADLSSRPMALTLSIVFYYIGYIVVASSKTIGAGGQVIYTIGNCGIAFVNNLILAHITSLQWRGFIHGLSSTPSILTAFLTGNISSAISANTENGWRWGMRLYGMFVIIIPACITPIVVLLFWVDWKAKKIGAKLASAEQDCSLVQTVLHYTGIIDAFGLLLLGVAFSLILLPFTLYTGAENGWKNSSLIAMRVVGGLLVIAFALWELKIASHPIMPRRVFYITLILLSSSDLLHHHRLYDFPFRNIFLTYFSSYVYIVKDWSLTNYTYFTNTVAVGLCVFGVCARALQRITHQYKYIQLAGLCITIIGQGLNGNKSDAVLVISQILYSLGGAFSSIGSVVATQASVRHQDMALTIALLQLCTNLGGSIGSAVTAAVWNANLPANLEKNLGATLNSTEIADIYGLLPGRAFGRAPQ</sequence>
<feature type="transmembrane region" description="Helical" evidence="5">
    <location>
        <begin position="439"/>
        <end position="463"/>
    </location>
</feature>
<evidence type="ECO:0000313" key="6">
    <source>
        <dbReference type="EMBL" id="KAJ7362276.1"/>
    </source>
</evidence>
<dbReference type="Proteomes" id="UP001218218">
    <property type="component" value="Unassembled WGS sequence"/>
</dbReference>
<feature type="transmembrane region" description="Helical" evidence="5">
    <location>
        <begin position="242"/>
        <end position="262"/>
    </location>
</feature>